<feature type="domain" description="AMIN-like" evidence="3">
    <location>
        <begin position="103"/>
        <end position="227"/>
    </location>
</feature>
<accession>A0A172QU56</accession>
<organism evidence="4 5">
    <name type="scientific">Corynebacterium crudilactis</name>
    <dbReference type="NCBI Taxonomy" id="1652495"/>
    <lineage>
        <taxon>Bacteria</taxon>
        <taxon>Bacillati</taxon>
        <taxon>Actinomycetota</taxon>
        <taxon>Actinomycetes</taxon>
        <taxon>Mycobacteriales</taxon>
        <taxon>Corynebacteriaceae</taxon>
        <taxon>Corynebacterium</taxon>
    </lineage>
</organism>
<feature type="signal peptide" evidence="2">
    <location>
        <begin position="1"/>
        <end position="27"/>
    </location>
</feature>
<dbReference type="OrthoDB" id="3393679at2"/>
<evidence type="ECO:0000259" key="3">
    <source>
        <dbReference type="Pfam" id="PF24837"/>
    </source>
</evidence>
<dbReference type="PROSITE" id="PS51257">
    <property type="entry name" value="PROKAR_LIPOPROTEIN"/>
    <property type="match status" value="1"/>
</dbReference>
<evidence type="ECO:0000256" key="1">
    <source>
        <dbReference type="SAM" id="MobiDB-lite"/>
    </source>
</evidence>
<evidence type="ECO:0000313" key="5">
    <source>
        <dbReference type="Proteomes" id="UP000076929"/>
    </source>
</evidence>
<dbReference type="STRING" id="1652495.ccrud_08565"/>
<dbReference type="Proteomes" id="UP000076929">
    <property type="component" value="Chromosome"/>
</dbReference>
<dbReference type="EMBL" id="CP015622">
    <property type="protein sequence ID" value="ANE04249.1"/>
    <property type="molecule type" value="Genomic_DNA"/>
</dbReference>
<proteinExistence type="predicted"/>
<dbReference type="KEGG" id="ccjz:ccrud_08565"/>
<name>A0A172QU56_9CORY</name>
<reference evidence="4 5" key="1">
    <citation type="submission" date="2016-05" db="EMBL/GenBank/DDBJ databases">
        <title>Complete genome sequence of Corynebacterium crudilactis, a new Corynebacterium species isolated from raw cow's milk.</title>
        <authorList>
            <person name="Christian R."/>
            <person name="Zimmermann J."/>
            <person name="Lipski A."/>
            <person name="Kalinowski J."/>
        </authorList>
    </citation>
    <scope>NUCLEOTIDE SEQUENCE [LARGE SCALE GENOMIC DNA]</scope>
    <source>
        <strain evidence="4 5">JZ16</strain>
    </source>
</reference>
<keyword evidence="2" id="KW-0732">Signal</keyword>
<dbReference type="AlphaFoldDB" id="A0A172QU56"/>
<dbReference type="RefSeq" id="WP_066566213.1">
    <property type="nucleotide sequence ID" value="NZ_CP015622.1"/>
</dbReference>
<evidence type="ECO:0000256" key="2">
    <source>
        <dbReference type="SAM" id="SignalP"/>
    </source>
</evidence>
<sequence length="227" mass="23721">MRLKMLFTPRPAGSIVALLVSALFLSACEGGSGAPSTSAPPVVTETETAPPVTATDTPPEVSPSPTTPAQPTTSPTPTALPPLGNPSLDQKQLSPVGEFDMSIANIRVAEHESFTRVVIDIAASQSTPGWWIDWTTEPVQQASGLPVDVSGDSFLDVNIEGIGYPDQASVPSIENGPYPGAGIVEDINLTSIFEARAQILIGVSGPPRSYSVTLLEEPSRVVIDIVH</sequence>
<feature type="region of interest" description="Disordered" evidence="1">
    <location>
        <begin position="30"/>
        <end position="92"/>
    </location>
</feature>
<keyword evidence="5" id="KW-1185">Reference proteome</keyword>
<dbReference type="Pfam" id="PF24837">
    <property type="entry name" value="AMIN-like"/>
    <property type="match status" value="1"/>
</dbReference>
<gene>
    <name evidence="4" type="ORF">ccrud_08565</name>
</gene>
<dbReference type="InterPro" id="IPR056303">
    <property type="entry name" value="AMIN-like"/>
</dbReference>
<feature type="compositionally biased region" description="Low complexity" evidence="1">
    <location>
        <begin position="39"/>
        <end position="59"/>
    </location>
</feature>
<feature type="chain" id="PRO_5038770828" description="AMIN-like domain-containing protein" evidence="2">
    <location>
        <begin position="28"/>
        <end position="227"/>
    </location>
</feature>
<evidence type="ECO:0000313" key="4">
    <source>
        <dbReference type="EMBL" id="ANE04249.1"/>
    </source>
</evidence>
<protein>
    <recommendedName>
        <fullName evidence="3">AMIN-like domain-containing protein</fullName>
    </recommendedName>
</protein>